<proteinExistence type="inferred from homology"/>
<dbReference type="InterPro" id="IPR007248">
    <property type="entry name" value="Mpv17_PMP22"/>
</dbReference>
<dbReference type="GeneID" id="68104077"/>
<name>A0AA88GEZ2_NAELO</name>
<dbReference type="Pfam" id="PF04117">
    <property type="entry name" value="Mpv17_PMP22"/>
    <property type="match status" value="1"/>
</dbReference>
<reference evidence="8 9" key="1">
    <citation type="journal article" date="2018" name="BMC Genomics">
        <title>The genome of Naegleria lovaniensis, the basis for a comparative approach to unravel pathogenicity factors of the human pathogenic amoeba N. fowleri.</title>
        <authorList>
            <person name="Liechti N."/>
            <person name="Schurch N."/>
            <person name="Bruggmann R."/>
            <person name="Wittwer M."/>
        </authorList>
    </citation>
    <scope>NUCLEOTIDE SEQUENCE [LARGE SCALE GENOMIC DNA]</scope>
    <source>
        <strain evidence="8 9">ATCC 30569</strain>
    </source>
</reference>
<evidence type="ECO:0000256" key="4">
    <source>
        <dbReference type="ARBA" id="ARBA00022989"/>
    </source>
</evidence>
<organism evidence="8 9">
    <name type="scientific">Naegleria lovaniensis</name>
    <name type="common">Amoeba</name>
    <dbReference type="NCBI Taxonomy" id="51637"/>
    <lineage>
        <taxon>Eukaryota</taxon>
        <taxon>Discoba</taxon>
        <taxon>Heterolobosea</taxon>
        <taxon>Tetramitia</taxon>
        <taxon>Eutetramitia</taxon>
        <taxon>Vahlkampfiidae</taxon>
        <taxon>Naegleria</taxon>
    </lineage>
</organism>
<evidence type="ECO:0000256" key="1">
    <source>
        <dbReference type="ARBA" id="ARBA00004141"/>
    </source>
</evidence>
<keyword evidence="9" id="KW-1185">Reference proteome</keyword>
<dbReference type="GO" id="GO:0005778">
    <property type="term" value="C:peroxisomal membrane"/>
    <property type="evidence" value="ECO:0007669"/>
    <property type="project" value="TreeGrafter"/>
</dbReference>
<dbReference type="PANTHER" id="PTHR11266:SF80">
    <property type="entry name" value="PEROXISOMAL MEMBRANE PROTEIN 2"/>
    <property type="match status" value="1"/>
</dbReference>
<accession>A0AA88GEZ2</accession>
<feature type="transmembrane region" description="Helical" evidence="6">
    <location>
        <begin position="87"/>
        <end position="109"/>
    </location>
</feature>
<evidence type="ECO:0000256" key="7">
    <source>
        <dbReference type="SAM" id="MobiDB-lite"/>
    </source>
</evidence>
<dbReference type="PANTHER" id="PTHR11266">
    <property type="entry name" value="PEROXISOMAL MEMBRANE PROTEIN 2, PXMP2 MPV17"/>
    <property type="match status" value="1"/>
</dbReference>
<evidence type="ECO:0000256" key="3">
    <source>
        <dbReference type="ARBA" id="ARBA00022692"/>
    </source>
</evidence>
<feature type="compositionally biased region" description="Polar residues" evidence="7">
    <location>
        <begin position="1"/>
        <end position="30"/>
    </location>
</feature>
<keyword evidence="3 6" id="KW-0812">Transmembrane</keyword>
<evidence type="ECO:0000313" key="9">
    <source>
        <dbReference type="Proteomes" id="UP000816034"/>
    </source>
</evidence>
<sequence length="227" mass="25872">MEKSDSSPTTLEEQSQPVFDQPTKATSFSSSRRKKDSHALLAILDMYKYLLDHYPPLLVKSLTASLISFLATVVSQKAIKGMPKVNWNNVLNFTITGGVCAGFSHYWYILLDKIMEQLKMIKIVRPIVCNRTLEKFAIIPTLIDQAFYAPFINVVFIAVLAFLETRSFSVEKALMNVKRDFWTTLTRGYMLWPVATIVVLSAVPSELRVLFFNIIGFFWSCYLAYAL</sequence>
<feature type="region of interest" description="Disordered" evidence="7">
    <location>
        <begin position="1"/>
        <end position="31"/>
    </location>
</feature>
<keyword evidence="5 6" id="KW-0472">Membrane</keyword>
<evidence type="ECO:0000313" key="8">
    <source>
        <dbReference type="EMBL" id="KAG2373958.1"/>
    </source>
</evidence>
<dbReference type="EMBL" id="PYSW02000049">
    <property type="protein sequence ID" value="KAG2373958.1"/>
    <property type="molecule type" value="Genomic_DNA"/>
</dbReference>
<dbReference type="Proteomes" id="UP000816034">
    <property type="component" value="Unassembled WGS sequence"/>
</dbReference>
<feature type="transmembrane region" description="Helical" evidence="6">
    <location>
        <begin position="57"/>
        <end position="75"/>
    </location>
</feature>
<gene>
    <name evidence="8" type="ORF">C9374_011623</name>
</gene>
<feature type="transmembrane region" description="Helical" evidence="6">
    <location>
        <begin position="146"/>
        <end position="163"/>
    </location>
</feature>
<feature type="transmembrane region" description="Helical" evidence="6">
    <location>
        <begin position="209"/>
        <end position="226"/>
    </location>
</feature>
<protein>
    <submittedName>
        <fullName evidence="8">Uncharacterized protein</fullName>
    </submittedName>
</protein>
<dbReference type="AlphaFoldDB" id="A0AA88GEZ2"/>
<evidence type="ECO:0000256" key="2">
    <source>
        <dbReference type="ARBA" id="ARBA00006824"/>
    </source>
</evidence>
<evidence type="ECO:0000256" key="5">
    <source>
        <dbReference type="ARBA" id="ARBA00023136"/>
    </source>
</evidence>
<comment type="similarity">
    <text evidence="2 6">Belongs to the peroxisomal membrane protein PXMP2/4 family.</text>
</comment>
<comment type="caution">
    <text evidence="8">The sequence shown here is derived from an EMBL/GenBank/DDBJ whole genome shotgun (WGS) entry which is preliminary data.</text>
</comment>
<evidence type="ECO:0000256" key="6">
    <source>
        <dbReference type="RuleBase" id="RU363053"/>
    </source>
</evidence>
<feature type="transmembrane region" description="Helical" evidence="6">
    <location>
        <begin position="184"/>
        <end position="203"/>
    </location>
</feature>
<dbReference type="RefSeq" id="XP_044543132.1">
    <property type="nucleotide sequence ID" value="XM_044687299.1"/>
</dbReference>
<keyword evidence="4 6" id="KW-1133">Transmembrane helix</keyword>
<comment type="subcellular location">
    <subcellularLocation>
        <location evidence="1">Membrane</location>
        <topology evidence="1">Multi-pass membrane protein</topology>
    </subcellularLocation>
</comment>